<sequence length="36" mass="4320">MKKNINKFIMNQLATFTPTFKTKLIYKKSIREEVKS</sequence>
<dbReference type="EMBL" id="UGYN01000002">
    <property type="protein sequence ID" value="SUI89499.1"/>
    <property type="molecule type" value="Genomic_DNA"/>
</dbReference>
<dbReference type="Proteomes" id="UP000255529">
    <property type="component" value="Unassembled WGS sequence"/>
</dbReference>
<reference evidence="1 2" key="1">
    <citation type="submission" date="2018-06" db="EMBL/GenBank/DDBJ databases">
        <authorList>
            <consortium name="Pathogen Informatics"/>
            <person name="Doyle S."/>
        </authorList>
    </citation>
    <scope>NUCLEOTIDE SEQUENCE [LARGE SCALE GENOMIC DNA]</scope>
    <source>
        <strain evidence="1 2">NCTC11544</strain>
    </source>
</reference>
<accession>A0A380AYR9</accession>
<proteinExistence type="predicted"/>
<gene>
    <name evidence="1" type="ORF">NCTC11544_05230</name>
</gene>
<organism evidence="1 2">
    <name type="scientific">Serratia quinivorans</name>
    <dbReference type="NCBI Taxonomy" id="137545"/>
    <lineage>
        <taxon>Bacteria</taxon>
        <taxon>Pseudomonadati</taxon>
        <taxon>Pseudomonadota</taxon>
        <taxon>Gammaproteobacteria</taxon>
        <taxon>Enterobacterales</taxon>
        <taxon>Yersiniaceae</taxon>
        <taxon>Serratia</taxon>
    </lineage>
</organism>
<dbReference type="AlphaFoldDB" id="A0A380AYR9"/>
<evidence type="ECO:0000313" key="1">
    <source>
        <dbReference type="EMBL" id="SUI89499.1"/>
    </source>
</evidence>
<name>A0A380AYR9_9GAMM</name>
<protein>
    <submittedName>
        <fullName evidence="1">Uncharacterized protein</fullName>
    </submittedName>
</protein>
<evidence type="ECO:0000313" key="2">
    <source>
        <dbReference type="Proteomes" id="UP000255529"/>
    </source>
</evidence>